<organism evidence="2 3">
    <name type="scientific">Porphyra umbilicalis</name>
    <name type="common">Purple laver</name>
    <name type="synonym">Red alga</name>
    <dbReference type="NCBI Taxonomy" id="2786"/>
    <lineage>
        <taxon>Eukaryota</taxon>
        <taxon>Rhodophyta</taxon>
        <taxon>Bangiophyceae</taxon>
        <taxon>Bangiales</taxon>
        <taxon>Bangiaceae</taxon>
        <taxon>Porphyra</taxon>
    </lineage>
</organism>
<keyword evidence="1" id="KW-0732">Signal</keyword>
<evidence type="ECO:0000313" key="3">
    <source>
        <dbReference type="Proteomes" id="UP000218209"/>
    </source>
</evidence>
<keyword evidence="3" id="KW-1185">Reference proteome</keyword>
<dbReference type="Pfam" id="PF07692">
    <property type="entry name" value="Fea1"/>
    <property type="match status" value="1"/>
</dbReference>
<reference evidence="2 3" key="1">
    <citation type="submission" date="2017-03" db="EMBL/GenBank/DDBJ databases">
        <title>WGS assembly of Porphyra umbilicalis.</title>
        <authorList>
            <person name="Brawley S.H."/>
            <person name="Blouin N.A."/>
            <person name="Ficko-Blean E."/>
            <person name="Wheeler G.L."/>
            <person name="Lohr M."/>
            <person name="Goodson H.V."/>
            <person name="Jenkins J.W."/>
            <person name="Blaby-Haas C.E."/>
            <person name="Helliwell K.E."/>
            <person name="Chan C."/>
            <person name="Marriage T."/>
            <person name="Bhattacharya D."/>
            <person name="Klein A.S."/>
            <person name="Badis Y."/>
            <person name="Brodie J."/>
            <person name="Cao Y."/>
            <person name="Collen J."/>
            <person name="Dittami S.M."/>
            <person name="Gachon C.M."/>
            <person name="Green B.R."/>
            <person name="Karpowicz S."/>
            <person name="Kim J.W."/>
            <person name="Kudahl U."/>
            <person name="Lin S."/>
            <person name="Michel G."/>
            <person name="Mittag M."/>
            <person name="Olson B.J."/>
            <person name="Pangilinan J."/>
            <person name="Peng Y."/>
            <person name="Qiu H."/>
            <person name="Shu S."/>
            <person name="Singer J.T."/>
            <person name="Smith A.G."/>
            <person name="Sprecher B.N."/>
            <person name="Wagner V."/>
            <person name="Wang W."/>
            <person name="Wang Z.-Y."/>
            <person name="Yan J."/>
            <person name="Yarish C."/>
            <person name="Zoeuner-Riek S."/>
            <person name="Zhuang Y."/>
            <person name="Zou Y."/>
            <person name="Lindquist E.A."/>
            <person name="Grimwood J."/>
            <person name="Barry K."/>
            <person name="Rokhsar D.S."/>
            <person name="Schmutz J."/>
            <person name="Stiller J.W."/>
            <person name="Grossman A.R."/>
            <person name="Prochnik S.E."/>
        </authorList>
    </citation>
    <scope>NUCLEOTIDE SEQUENCE [LARGE SCALE GENOMIC DNA]</scope>
    <source>
        <strain evidence="2">4086291</strain>
    </source>
</reference>
<evidence type="ECO:0008006" key="4">
    <source>
        <dbReference type="Google" id="ProtNLM"/>
    </source>
</evidence>
<dbReference type="AlphaFoldDB" id="A0A1X6NQC1"/>
<evidence type="ECO:0000313" key="2">
    <source>
        <dbReference type="EMBL" id="OSX70720.1"/>
    </source>
</evidence>
<feature type="chain" id="PRO_5012304449" description="Alginate lyase domain-containing protein" evidence="1">
    <location>
        <begin position="23"/>
        <end position="383"/>
    </location>
</feature>
<protein>
    <recommendedName>
        <fullName evidence="4">Alginate lyase domain-containing protein</fullName>
    </recommendedName>
</protein>
<dbReference type="Proteomes" id="UP000218209">
    <property type="component" value="Unassembled WGS sequence"/>
</dbReference>
<name>A0A1X6NQC1_PORUM</name>
<evidence type="ECO:0000256" key="1">
    <source>
        <dbReference type="SAM" id="SignalP"/>
    </source>
</evidence>
<dbReference type="OrthoDB" id="41870at2759"/>
<sequence>MVSLKWAAAAAVAAATVTVASAAPGNKGVNFAGYFPSEDVSMQARVDLDIKAMMDAGTNWAAARRVYTQGKNSEDEEDGAGLAKIQDWSTRFNKAGLQRTEPAAIAGRAFWGDWDFANRHLLAVLDGKNSPKYGLYRTGAWARTNAARKEMVEKLTKYTFVPLQVGWELLLTLTDYAKKEEEAPEHWDEAWAYYAGSLEKGSGNGFSAYALAEKRAKNFGTMAAGRSSVNRRILRAMNAGKRQVRAKSAGAGLLKSAKCIRALLLVPSIQGCLRYSYRVSSTTATSRLPKEAAEAWAFCAAVLPALARANAGAAQRVRQQVFLSGVKRPNWPIVRAAFGASTLNKMGIRCADVGSLNVESPKAAHPVCKDGKLTNNLAGTNFC</sequence>
<feature type="signal peptide" evidence="1">
    <location>
        <begin position="1"/>
        <end position="22"/>
    </location>
</feature>
<proteinExistence type="predicted"/>
<accession>A0A1X6NQC1</accession>
<dbReference type="EMBL" id="KV919219">
    <property type="protein sequence ID" value="OSX70720.1"/>
    <property type="molecule type" value="Genomic_DNA"/>
</dbReference>
<dbReference type="InterPro" id="IPR011643">
    <property type="entry name" value="HCR1"/>
</dbReference>
<gene>
    <name evidence="2" type="ORF">BU14_0681s0001</name>
</gene>